<dbReference type="AlphaFoldDB" id="A0A914CW10"/>
<keyword evidence="1" id="KW-1185">Reference proteome</keyword>
<dbReference type="WBParaSite" id="ACRNAN_scaffold15414.g30563.t1">
    <property type="protein sequence ID" value="ACRNAN_scaffold15414.g30563.t1"/>
    <property type="gene ID" value="ACRNAN_scaffold15414.g30563"/>
</dbReference>
<name>A0A914CW10_9BILA</name>
<proteinExistence type="predicted"/>
<accession>A0A914CW10</accession>
<reference evidence="2" key="1">
    <citation type="submission" date="2022-11" db="UniProtKB">
        <authorList>
            <consortium name="WormBaseParasite"/>
        </authorList>
    </citation>
    <scope>IDENTIFICATION</scope>
</reference>
<organism evidence="1 2">
    <name type="scientific">Acrobeloides nanus</name>
    <dbReference type="NCBI Taxonomy" id="290746"/>
    <lineage>
        <taxon>Eukaryota</taxon>
        <taxon>Metazoa</taxon>
        <taxon>Ecdysozoa</taxon>
        <taxon>Nematoda</taxon>
        <taxon>Chromadorea</taxon>
        <taxon>Rhabditida</taxon>
        <taxon>Tylenchina</taxon>
        <taxon>Cephalobomorpha</taxon>
        <taxon>Cephaloboidea</taxon>
        <taxon>Cephalobidae</taxon>
        <taxon>Acrobeloides</taxon>
    </lineage>
</organism>
<sequence>MMLPSMIAKGVDEEDYEEQRPMIDHGKFFPVVDEDDDDDESDDSSLVYVHGHHEVISVQEAKSRGTSIATPLPPSKDVSWHGIYTDLLKHLNPLDMDELKSSNWIMKIYVIIKR</sequence>
<protein>
    <submittedName>
        <fullName evidence="2">Uncharacterized protein</fullName>
    </submittedName>
</protein>
<dbReference type="Proteomes" id="UP000887540">
    <property type="component" value="Unplaced"/>
</dbReference>
<evidence type="ECO:0000313" key="1">
    <source>
        <dbReference type="Proteomes" id="UP000887540"/>
    </source>
</evidence>
<evidence type="ECO:0000313" key="2">
    <source>
        <dbReference type="WBParaSite" id="ACRNAN_scaffold15414.g30563.t1"/>
    </source>
</evidence>